<name>A0AA36D2A5_9BILA</name>
<gene>
    <name evidence="3" type="ORF">MSPICULIGERA_LOCUS17925</name>
</gene>
<dbReference type="Proteomes" id="UP001177023">
    <property type="component" value="Unassembled WGS sequence"/>
</dbReference>
<dbReference type="PROSITE" id="PS51419">
    <property type="entry name" value="RAB"/>
    <property type="match status" value="1"/>
</dbReference>
<accession>A0AA36D2A5</accession>
<evidence type="ECO:0000256" key="2">
    <source>
        <dbReference type="ARBA" id="ARBA00023134"/>
    </source>
</evidence>
<dbReference type="NCBIfam" id="TIGR00231">
    <property type="entry name" value="small_GTP"/>
    <property type="match status" value="1"/>
</dbReference>
<dbReference type="GO" id="GO:0007165">
    <property type="term" value="P:signal transduction"/>
    <property type="evidence" value="ECO:0007669"/>
    <property type="project" value="InterPro"/>
</dbReference>
<feature type="non-terminal residue" evidence="3">
    <location>
        <position position="1"/>
    </location>
</feature>
<evidence type="ECO:0000313" key="3">
    <source>
        <dbReference type="EMBL" id="CAJ0579718.1"/>
    </source>
</evidence>
<dbReference type="PANTHER" id="PTHR24070">
    <property type="entry name" value="RAS, DI-RAS, AND RHEB FAMILY MEMBERS OF SMALL GTPASE SUPERFAMILY"/>
    <property type="match status" value="1"/>
</dbReference>
<dbReference type="Gene3D" id="3.40.50.300">
    <property type="entry name" value="P-loop containing nucleotide triphosphate hydrolases"/>
    <property type="match status" value="1"/>
</dbReference>
<dbReference type="Pfam" id="PF00071">
    <property type="entry name" value="Ras"/>
    <property type="match status" value="1"/>
</dbReference>
<keyword evidence="1" id="KW-0547">Nucleotide-binding</keyword>
<protein>
    <submittedName>
        <fullName evidence="3">Uncharacterized protein</fullName>
    </submittedName>
</protein>
<evidence type="ECO:0000256" key="1">
    <source>
        <dbReference type="ARBA" id="ARBA00022741"/>
    </source>
</evidence>
<dbReference type="InterPro" id="IPR020849">
    <property type="entry name" value="Small_GTPase_Ras-type"/>
</dbReference>
<dbReference type="AlphaFoldDB" id="A0AA36D2A5"/>
<dbReference type="GO" id="GO:0005525">
    <property type="term" value="F:GTP binding"/>
    <property type="evidence" value="ECO:0007669"/>
    <property type="project" value="UniProtKB-KW"/>
</dbReference>
<dbReference type="PRINTS" id="PR00449">
    <property type="entry name" value="RASTRNSFRMNG"/>
</dbReference>
<evidence type="ECO:0000313" key="4">
    <source>
        <dbReference type="Proteomes" id="UP001177023"/>
    </source>
</evidence>
<dbReference type="InterPro" id="IPR001806">
    <property type="entry name" value="Small_GTPase"/>
</dbReference>
<keyword evidence="4" id="KW-1185">Reference proteome</keyword>
<dbReference type="InterPro" id="IPR027417">
    <property type="entry name" value="P-loop_NTPase"/>
</dbReference>
<sequence>MREKYKIAVLGPSAVGKTAIVHQFVYNSYAEVYDPTIEETYKKSFFCGGALVDLEIVDTAGREHFPGMIDRYVENSDAFLVVYSISDRQGFERVPEMFTRIAGIRGPNGIARVLVGAQCDAARREVAHEEGAILSAEAQCSFAEVSAKHGLNVTEVFDELVAQMRYIRKQRTMPGMNTPFHPGPHPDQWYGRKKESWCCFM</sequence>
<dbReference type="SMART" id="SM00174">
    <property type="entry name" value="RHO"/>
    <property type="match status" value="1"/>
</dbReference>
<comment type="caution">
    <text evidence="3">The sequence shown here is derived from an EMBL/GenBank/DDBJ whole genome shotgun (WGS) entry which is preliminary data.</text>
</comment>
<dbReference type="SMART" id="SM00173">
    <property type="entry name" value="RAS"/>
    <property type="match status" value="1"/>
</dbReference>
<proteinExistence type="predicted"/>
<dbReference type="GO" id="GO:0016020">
    <property type="term" value="C:membrane"/>
    <property type="evidence" value="ECO:0007669"/>
    <property type="project" value="InterPro"/>
</dbReference>
<dbReference type="PROSITE" id="PS51421">
    <property type="entry name" value="RAS"/>
    <property type="match status" value="1"/>
</dbReference>
<reference evidence="3" key="1">
    <citation type="submission" date="2023-06" db="EMBL/GenBank/DDBJ databases">
        <authorList>
            <person name="Delattre M."/>
        </authorList>
    </citation>
    <scope>NUCLEOTIDE SEQUENCE</scope>
    <source>
        <strain evidence="3">AF72</strain>
    </source>
</reference>
<keyword evidence="2" id="KW-0342">GTP-binding</keyword>
<dbReference type="InterPro" id="IPR005225">
    <property type="entry name" value="Small_GTP-bd"/>
</dbReference>
<dbReference type="SUPFAM" id="SSF52540">
    <property type="entry name" value="P-loop containing nucleoside triphosphate hydrolases"/>
    <property type="match status" value="1"/>
</dbReference>
<organism evidence="3 4">
    <name type="scientific">Mesorhabditis spiculigera</name>
    <dbReference type="NCBI Taxonomy" id="96644"/>
    <lineage>
        <taxon>Eukaryota</taxon>
        <taxon>Metazoa</taxon>
        <taxon>Ecdysozoa</taxon>
        <taxon>Nematoda</taxon>
        <taxon>Chromadorea</taxon>
        <taxon>Rhabditida</taxon>
        <taxon>Rhabditina</taxon>
        <taxon>Rhabditomorpha</taxon>
        <taxon>Rhabditoidea</taxon>
        <taxon>Rhabditidae</taxon>
        <taxon>Mesorhabditinae</taxon>
        <taxon>Mesorhabditis</taxon>
    </lineage>
</organism>
<dbReference type="GO" id="GO:0003924">
    <property type="term" value="F:GTPase activity"/>
    <property type="evidence" value="ECO:0007669"/>
    <property type="project" value="InterPro"/>
</dbReference>
<dbReference type="SMART" id="SM00175">
    <property type="entry name" value="RAB"/>
    <property type="match status" value="1"/>
</dbReference>
<dbReference type="EMBL" id="CATQJA010002657">
    <property type="protein sequence ID" value="CAJ0579718.1"/>
    <property type="molecule type" value="Genomic_DNA"/>
</dbReference>